<dbReference type="AlphaFoldDB" id="A0A507DG45"/>
<feature type="signal peptide" evidence="2">
    <location>
        <begin position="1"/>
        <end position="20"/>
    </location>
</feature>
<feature type="chain" id="PRO_5021291159" evidence="2">
    <location>
        <begin position="21"/>
        <end position="698"/>
    </location>
</feature>
<evidence type="ECO:0000313" key="3">
    <source>
        <dbReference type="EMBL" id="TPX49868.1"/>
    </source>
</evidence>
<sequence>MSKYLIIVLLLLTLSHHGVADPDDPDAILKQQTEALRREKWAFRKSSIREKREKKLLSEVSRRLQNSPNEDPAVLISLVVQYIVDVGFTKNHVEPPHAGMSQAELEFRWEALDLADYLLPGGYSEYCTGLKEQYRQELTKRVADATFGSARALEYPADQIDWPSAIFLMVSEVQRGSKALESLKASNESPVSSFTEADVLMHCVGSSWPRSESSGIHGPYELYGKSKRSNSVEHLVYRIHYLRMRIQRSKFIVEACSKFLQQRHENRNIQEKFWIDRKQQEQGLIEEIKDRIADRKDRAEIHTFKIRDCMKKLSNYVVNMPWDFQVLIHHVITETIKVKVEMPANDYEAGEAIAKIEGILVDNPLDFLLGNTGVPSNVISLFGLVTPVESYFPQLQASPYMGLAAEYHLLLLWRCMQRLSLLKWFKNYYDFELLDVPEDTVQRVNEVDDTITAFARHVLEMFDFYENTAQPRIFRMSEQERKLARELLNLDDIHLASTWEKIIGANAAKYIVAADQAEKEIKNSGSWSPIQQVDEIPLRVNSLIQAFPVPNNLEGSCLYLAAMLHDLAVQRARKALLQCPNSDILPELLRRREALFEAYNNAAKIVGVRPQPGLKDLFDMTELDNTVASLEAVSLHTGYTGAHEGIYNPGTTNRGAGLGIGSSDHLEGSSSSSSSLNRDASGDRLPAGRKGWRKRLGL</sequence>
<reference evidence="3 4" key="1">
    <citation type="journal article" date="2019" name="Sci. Rep.">
        <title>Comparative genomics of chytrid fungi reveal insights into the obligate biotrophic and pathogenic lifestyle of Synchytrium endobioticum.</title>
        <authorList>
            <person name="van de Vossenberg B.T.L.H."/>
            <person name="Warris S."/>
            <person name="Nguyen H.D.T."/>
            <person name="van Gent-Pelzer M.P.E."/>
            <person name="Joly D.L."/>
            <person name="van de Geest H.C."/>
            <person name="Bonants P.J.M."/>
            <person name="Smith D.S."/>
            <person name="Levesque C.A."/>
            <person name="van der Lee T.A.J."/>
        </authorList>
    </citation>
    <scope>NUCLEOTIDE SEQUENCE [LARGE SCALE GENOMIC DNA]</scope>
    <source>
        <strain evidence="3 4">LEV6574</strain>
    </source>
</reference>
<organism evidence="3 4">
    <name type="scientific">Synchytrium endobioticum</name>
    <dbReference type="NCBI Taxonomy" id="286115"/>
    <lineage>
        <taxon>Eukaryota</taxon>
        <taxon>Fungi</taxon>
        <taxon>Fungi incertae sedis</taxon>
        <taxon>Chytridiomycota</taxon>
        <taxon>Chytridiomycota incertae sedis</taxon>
        <taxon>Chytridiomycetes</taxon>
        <taxon>Synchytriales</taxon>
        <taxon>Synchytriaceae</taxon>
        <taxon>Synchytrium</taxon>
    </lineage>
</organism>
<name>A0A507DG45_9FUNG</name>
<accession>A0A507DG45</accession>
<evidence type="ECO:0000256" key="1">
    <source>
        <dbReference type="SAM" id="MobiDB-lite"/>
    </source>
</evidence>
<evidence type="ECO:0000256" key="2">
    <source>
        <dbReference type="SAM" id="SignalP"/>
    </source>
</evidence>
<comment type="caution">
    <text evidence="3">The sequence shown here is derived from an EMBL/GenBank/DDBJ whole genome shotgun (WGS) entry which is preliminary data.</text>
</comment>
<dbReference type="VEuPathDB" id="FungiDB:SeMB42_g01796"/>
<evidence type="ECO:0000313" key="4">
    <source>
        <dbReference type="Proteomes" id="UP000320475"/>
    </source>
</evidence>
<feature type="region of interest" description="Disordered" evidence="1">
    <location>
        <begin position="646"/>
        <end position="698"/>
    </location>
</feature>
<gene>
    <name evidence="3" type="ORF">SeLEV6574_g01225</name>
</gene>
<dbReference type="VEuPathDB" id="FungiDB:SeMB42_g04762"/>
<protein>
    <submittedName>
        <fullName evidence="3">Uncharacterized protein</fullName>
    </submittedName>
</protein>
<proteinExistence type="predicted"/>
<dbReference type="EMBL" id="QEAM01000026">
    <property type="protein sequence ID" value="TPX49868.1"/>
    <property type="molecule type" value="Genomic_DNA"/>
</dbReference>
<keyword evidence="2" id="KW-0732">Signal</keyword>
<dbReference type="Proteomes" id="UP000320475">
    <property type="component" value="Unassembled WGS sequence"/>
</dbReference>